<feature type="chain" id="PRO_5045768633" evidence="1">
    <location>
        <begin position="24"/>
        <end position="259"/>
    </location>
</feature>
<dbReference type="RefSeq" id="WP_371729675.1">
    <property type="nucleotide sequence ID" value="NZ_JBGOOT010000002.1"/>
</dbReference>
<dbReference type="SUPFAM" id="SSF53850">
    <property type="entry name" value="Periplasmic binding protein-like II"/>
    <property type="match status" value="1"/>
</dbReference>
<dbReference type="Proteomes" id="UP001569153">
    <property type="component" value="Unassembled WGS sequence"/>
</dbReference>
<dbReference type="EMBL" id="JBGOOT010000002">
    <property type="protein sequence ID" value="MEZ8193922.1"/>
    <property type="molecule type" value="Genomic_DNA"/>
</dbReference>
<feature type="signal peptide" evidence="1">
    <location>
        <begin position="1"/>
        <end position="23"/>
    </location>
</feature>
<name>A0ABV4M3S3_9VIBR</name>
<accession>A0ABV4M3S3</accession>
<evidence type="ECO:0000256" key="1">
    <source>
        <dbReference type="SAM" id="SignalP"/>
    </source>
</evidence>
<keyword evidence="3" id="KW-1185">Reference proteome</keyword>
<evidence type="ECO:0000313" key="2">
    <source>
        <dbReference type="EMBL" id="MEZ8193922.1"/>
    </source>
</evidence>
<keyword evidence="1" id="KW-0732">Signal</keyword>
<protein>
    <submittedName>
        <fullName evidence="2">Substrate-binding periplasmic protein</fullName>
    </submittedName>
</protein>
<comment type="caution">
    <text evidence="2">The sequence shown here is derived from an EMBL/GenBank/DDBJ whole genome shotgun (WGS) entry which is preliminary data.</text>
</comment>
<dbReference type="Gene3D" id="3.40.190.10">
    <property type="entry name" value="Periplasmic binding protein-like II"/>
    <property type="match status" value="2"/>
</dbReference>
<reference evidence="2 3" key="1">
    <citation type="submission" date="2024-06" db="EMBL/GenBank/DDBJ databases">
        <authorList>
            <person name="Steensen K."/>
            <person name="Seneca J."/>
            <person name="Bartlau N."/>
            <person name="Yu A.X."/>
            <person name="Polz M.F."/>
        </authorList>
    </citation>
    <scope>NUCLEOTIDE SEQUENCE [LARGE SCALE GENOMIC DNA]</scope>
    <source>
        <strain evidence="2 3">FF146</strain>
    </source>
</reference>
<sequence length="259" mass="29141">MINNGLKLWVALSVSLFSGLSLASQTIILAYSDTQSYPFQMGSGRDVADPPGLSIDLINKSMSELGINVRYVRLPGKRVLQYLKTGKVDGAFILSHNAQREKYASYPMVEGKLDSTKRVATLGYYFYKLKNKPLDWDGENLTQTNKQVGAHLGFSIVRELEKRKVKVYEVKTTSQLFGMLKLQRLAAIAVQDSTALDFLNSNDYPDVEQVQPAIITKDYYLVFGQKFAESHPNLVNQVWDTIGSSRDSVLSENRHKYVD</sequence>
<proteinExistence type="predicted"/>
<evidence type="ECO:0000313" key="3">
    <source>
        <dbReference type="Proteomes" id="UP001569153"/>
    </source>
</evidence>
<organism evidence="2 3">
    <name type="scientific">Vibrio cortegadensis</name>
    <dbReference type="NCBI Taxonomy" id="1328770"/>
    <lineage>
        <taxon>Bacteria</taxon>
        <taxon>Pseudomonadati</taxon>
        <taxon>Pseudomonadota</taxon>
        <taxon>Gammaproteobacteria</taxon>
        <taxon>Vibrionales</taxon>
        <taxon>Vibrionaceae</taxon>
        <taxon>Vibrio</taxon>
    </lineage>
</organism>
<gene>
    <name evidence="2" type="ORF">ACED38_03370</name>
</gene>